<dbReference type="eggNOG" id="ENOG502R5MU">
    <property type="taxonomic scope" value="Eukaryota"/>
</dbReference>
<dbReference type="Proteomes" id="UP000026962">
    <property type="component" value="Chromosome 2"/>
</dbReference>
<proteinExistence type="predicted"/>
<organism evidence="1">
    <name type="scientific">Oryza punctata</name>
    <name type="common">Red rice</name>
    <dbReference type="NCBI Taxonomy" id="4537"/>
    <lineage>
        <taxon>Eukaryota</taxon>
        <taxon>Viridiplantae</taxon>
        <taxon>Streptophyta</taxon>
        <taxon>Embryophyta</taxon>
        <taxon>Tracheophyta</taxon>
        <taxon>Spermatophyta</taxon>
        <taxon>Magnoliopsida</taxon>
        <taxon>Liliopsida</taxon>
        <taxon>Poales</taxon>
        <taxon>Poaceae</taxon>
        <taxon>BOP clade</taxon>
        <taxon>Oryzoideae</taxon>
        <taxon>Oryzeae</taxon>
        <taxon>Oryzinae</taxon>
        <taxon>Oryza</taxon>
    </lineage>
</organism>
<dbReference type="HOGENOM" id="CLU_464940_0_0_1"/>
<evidence type="ECO:0000313" key="2">
    <source>
        <dbReference type="Proteomes" id="UP000026962"/>
    </source>
</evidence>
<dbReference type="Gramene" id="OPUNC02G04490.1">
    <property type="protein sequence ID" value="OPUNC02G04490.1"/>
    <property type="gene ID" value="OPUNC02G04490"/>
</dbReference>
<reference evidence="1" key="1">
    <citation type="submission" date="2015-04" db="UniProtKB">
        <authorList>
            <consortium name="EnsemblPlants"/>
        </authorList>
    </citation>
    <scope>IDENTIFICATION</scope>
</reference>
<accession>A0A0E0JW30</accession>
<protein>
    <submittedName>
        <fullName evidence="1">Uncharacterized protein</fullName>
    </submittedName>
</protein>
<reference evidence="1" key="2">
    <citation type="submission" date="2018-05" db="EMBL/GenBank/DDBJ databases">
        <title>OpunRS2 (Oryza punctata Reference Sequence Version 2).</title>
        <authorList>
            <person name="Zhang J."/>
            <person name="Kudrna D."/>
            <person name="Lee S."/>
            <person name="Talag J."/>
            <person name="Welchert J."/>
            <person name="Wing R.A."/>
        </authorList>
    </citation>
    <scope>NUCLEOTIDE SEQUENCE [LARGE SCALE GENOMIC DNA]</scope>
</reference>
<dbReference type="AlphaFoldDB" id="A0A0E0JW30"/>
<name>A0A0E0JW30_ORYPU</name>
<sequence>MTRPNKPTPVYWVPLPHACMGIVDRPANRLGGNGYNGQVFILDCIWLGRNGLTKLLDWCGLDFVESGLDRSGFRSYTFGSKIGSTHGISLDRLQILRLDGTFIFLMSTEMPETRPRHASSLIRAWMPCAIFRAPFNHEVVRGPHIKKLREQGGGASVGDLRWRQVQAAVVRRRTHFPYGCNQVITPGIRWLLKEGHHRSQRPLAQRWGWGLLSERSGNEGSYSIGCSGNLDPDKPWHVQMLEKEYIEWNVPQHLRATNDLVAGGVLISYTTDKEDGESGEGESADLINGKMSFVIDSEDKSDGILCSFLLVDSLATAESYQSCSLKVHHKNIAKVYSIGYNRSLCKYFVCYERLNPFSKAQEDRIDHQQSGRRKQQKPKLRWRKNIREIFEALEALHLAGYGNNSMNETTNFAYGQGNDQDKLLKIICGGPLPCDDARTKKSQRVRFCTFLEQIGAENTVEYKAFKVLVQHSDDVKVIMKHPYILASDKETVAAIGPLNERLYDLAESKRVDLNTSLEQNFRGWVWQSMVKKSAKFSVFLSSNKINWDDYDGSLVSLIDYTAVNKAIEEVFLGFISWAYTYSYLFVI</sequence>
<keyword evidence="2" id="KW-1185">Reference proteome</keyword>
<evidence type="ECO:0000313" key="1">
    <source>
        <dbReference type="EnsemblPlants" id="OPUNC02G04490.1"/>
    </source>
</evidence>
<dbReference type="EnsemblPlants" id="OPUNC02G04490.1">
    <property type="protein sequence ID" value="OPUNC02G04490.1"/>
    <property type="gene ID" value="OPUNC02G04490"/>
</dbReference>